<evidence type="ECO:0000256" key="1">
    <source>
        <dbReference type="SAM" id="Coils"/>
    </source>
</evidence>
<dbReference type="SUPFAM" id="SSF90257">
    <property type="entry name" value="Myosin rod fragments"/>
    <property type="match status" value="1"/>
</dbReference>
<dbReference type="PANTHER" id="PTHR18937">
    <property type="entry name" value="STRUCTURAL MAINTENANCE OF CHROMOSOMES SMC FAMILY MEMBER"/>
    <property type="match status" value="1"/>
</dbReference>
<dbReference type="OrthoDB" id="427364at2759"/>
<protein>
    <submittedName>
        <fullName evidence="2">Uncharacterized protein</fullName>
    </submittedName>
</protein>
<reference evidence="2" key="1">
    <citation type="submission" date="2021-02" db="EMBL/GenBank/DDBJ databases">
        <authorList>
            <person name="Dougan E. K."/>
            <person name="Rhodes N."/>
            <person name="Thang M."/>
            <person name="Chan C."/>
        </authorList>
    </citation>
    <scope>NUCLEOTIDE SEQUENCE</scope>
</reference>
<organism evidence="2 3">
    <name type="scientific">Symbiodinium natans</name>
    <dbReference type="NCBI Taxonomy" id="878477"/>
    <lineage>
        <taxon>Eukaryota</taxon>
        <taxon>Sar</taxon>
        <taxon>Alveolata</taxon>
        <taxon>Dinophyceae</taxon>
        <taxon>Suessiales</taxon>
        <taxon>Symbiodiniaceae</taxon>
        <taxon>Symbiodinium</taxon>
    </lineage>
</organism>
<name>A0A812UBC6_9DINO</name>
<dbReference type="EMBL" id="CAJNDS010002673">
    <property type="protein sequence ID" value="CAE7562171.1"/>
    <property type="molecule type" value="Genomic_DNA"/>
</dbReference>
<dbReference type="Gene3D" id="1.20.5.340">
    <property type="match status" value="1"/>
</dbReference>
<evidence type="ECO:0000313" key="3">
    <source>
        <dbReference type="Proteomes" id="UP000604046"/>
    </source>
</evidence>
<gene>
    <name evidence="2" type="ORF">SNAT2548_LOCUS31740</name>
</gene>
<feature type="coiled-coil region" evidence="1">
    <location>
        <begin position="513"/>
        <end position="542"/>
    </location>
</feature>
<keyword evidence="3" id="KW-1185">Reference proteome</keyword>
<evidence type="ECO:0000313" key="2">
    <source>
        <dbReference type="EMBL" id="CAE7562171.1"/>
    </source>
</evidence>
<keyword evidence="1" id="KW-0175">Coiled coil</keyword>
<dbReference type="AlphaFoldDB" id="A0A812UBC6"/>
<comment type="caution">
    <text evidence="2">The sequence shown here is derived from an EMBL/GenBank/DDBJ whole genome shotgun (WGS) entry which is preliminary data.</text>
</comment>
<feature type="coiled-coil region" evidence="1">
    <location>
        <begin position="130"/>
        <end position="322"/>
    </location>
</feature>
<feature type="coiled-coil region" evidence="1">
    <location>
        <begin position="9"/>
        <end position="92"/>
    </location>
</feature>
<sequence>MGRKVHARLKKVGMQLHDAQDEVARLEKELRSTHDQMHNTETSDNMLTMELQKLGQQLQDAQAEVARLEKECEQLRTQYALLEADHSDLTLRAEEAVAQQAALSAEHQRVLGEAQRLQELPPPQQESLRPKQLEAEIARLQAERDELAKQAKTQAEYHQTRQEDLRADADRLRDENFARADEWKVLVAELADLRASRTAMESKCDGLTAQVKTLDEEGQKQQRLADNFRKESEMLKGDIQRLQKSVLDAATEQQAAAEQAEQLRADAAELEAARRASQRESAELRRQAEQWATERGQLEAEAVRLQAAREALEDDNRTLMQRVEAMAPKPESEEAYQAAMHEAEQWVLYHAGMPLEGPSLPYLKGVIISFPEFFSHMIPIALASAPKQLRSAAAAVESGELARATLQCFRLCDAHRRGMLGWEDEEVSDLVDAVFQRKGLQSPPQDAQRRMFAKFAEDLAGNLCAQDCLCMVDALFRALLLCPAAVSVSTSDVVPEGPCLAPKSPTLQDSVEARQLRESVAQARLQRRLEEAERSAEAAVSAAKGAAVIGPPVY</sequence>
<dbReference type="Proteomes" id="UP000604046">
    <property type="component" value="Unassembled WGS sequence"/>
</dbReference>
<accession>A0A812UBC6</accession>
<feature type="non-terminal residue" evidence="2">
    <location>
        <position position="554"/>
    </location>
</feature>
<proteinExistence type="predicted"/>